<feature type="region of interest" description="Disordered" evidence="1">
    <location>
        <begin position="426"/>
        <end position="488"/>
    </location>
</feature>
<evidence type="ECO:0000313" key="2">
    <source>
        <dbReference type="EMBL" id="KAK5690607.1"/>
    </source>
</evidence>
<dbReference type="AlphaFoldDB" id="A0AAN7ZY89"/>
<reference evidence="2" key="1">
    <citation type="submission" date="2023-08" db="EMBL/GenBank/DDBJ databases">
        <title>Black Yeasts Isolated from many extreme environments.</title>
        <authorList>
            <person name="Coleine C."/>
            <person name="Stajich J.E."/>
            <person name="Selbmann L."/>
        </authorList>
    </citation>
    <scope>NUCLEOTIDE SEQUENCE</scope>
    <source>
        <strain evidence="2">CCFEE 5810</strain>
    </source>
</reference>
<evidence type="ECO:0000313" key="3">
    <source>
        <dbReference type="Proteomes" id="UP001310594"/>
    </source>
</evidence>
<dbReference type="Proteomes" id="UP001310594">
    <property type="component" value="Unassembled WGS sequence"/>
</dbReference>
<protein>
    <submittedName>
        <fullName evidence="2">Uncharacterized protein</fullName>
    </submittedName>
</protein>
<feature type="region of interest" description="Disordered" evidence="1">
    <location>
        <begin position="505"/>
        <end position="548"/>
    </location>
</feature>
<gene>
    <name evidence="2" type="ORF">LTR97_012162</name>
</gene>
<feature type="compositionally biased region" description="Polar residues" evidence="1">
    <location>
        <begin position="452"/>
        <end position="479"/>
    </location>
</feature>
<dbReference type="EMBL" id="JAVRQU010000024">
    <property type="protein sequence ID" value="KAK5690607.1"/>
    <property type="molecule type" value="Genomic_DNA"/>
</dbReference>
<feature type="compositionally biased region" description="Low complexity" evidence="1">
    <location>
        <begin position="206"/>
        <end position="225"/>
    </location>
</feature>
<name>A0AAN7ZY89_9PEZI</name>
<feature type="compositionally biased region" description="Basic and acidic residues" evidence="1">
    <location>
        <begin position="441"/>
        <end position="451"/>
    </location>
</feature>
<organism evidence="2 3">
    <name type="scientific">Elasticomyces elasticus</name>
    <dbReference type="NCBI Taxonomy" id="574655"/>
    <lineage>
        <taxon>Eukaryota</taxon>
        <taxon>Fungi</taxon>
        <taxon>Dikarya</taxon>
        <taxon>Ascomycota</taxon>
        <taxon>Pezizomycotina</taxon>
        <taxon>Dothideomycetes</taxon>
        <taxon>Dothideomycetidae</taxon>
        <taxon>Mycosphaerellales</taxon>
        <taxon>Teratosphaeriaceae</taxon>
        <taxon>Elasticomyces</taxon>
    </lineage>
</organism>
<accession>A0AAN7ZY89</accession>
<evidence type="ECO:0000256" key="1">
    <source>
        <dbReference type="SAM" id="MobiDB-lite"/>
    </source>
</evidence>
<feature type="compositionally biased region" description="Low complexity" evidence="1">
    <location>
        <begin position="536"/>
        <end position="548"/>
    </location>
</feature>
<feature type="region of interest" description="Disordered" evidence="1">
    <location>
        <begin position="133"/>
        <end position="342"/>
    </location>
</feature>
<proteinExistence type="predicted"/>
<feature type="compositionally biased region" description="Acidic residues" evidence="1">
    <location>
        <begin position="137"/>
        <end position="164"/>
    </location>
</feature>
<comment type="caution">
    <text evidence="2">The sequence shown here is derived from an EMBL/GenBank/DDBJ whole genome shotgun (WGS) entry which is preliminary data.</text>
</comment>
<sequence length="548" mass="58945">MAPTAPNTAASRHVSADPKEGLWTLEYLTLLYLLYTRFAFAIPTKRSQHVIAIFKKIFRFDLLIKHPSPSRTLADRHIPDKYLFRNKAGRGGKFKEVEADPKSLEQQARVDKIMPLIRSAITDLGFQNAVSEAQVTDAEDDEEDDEVDEADKEADEGEDGSDVEEGGREVENTEVNDDGDGGQSRRDTRLPRGTKRKHSLDLAQPGSASKKSRAASSGAAFAVEKAASEKAEGADDEVGQEVQLPTTLRDDDTGLTVARSSRRRTTQSSRLKQAIADGGSEVIGIESNAAAAAVSTDVGPSPASSTKQKDVKKASRAKSTSNGPVPEQRKGRKSSLGNSGTVLYPIDEDAEAENVLQMISADKTPNLLKMMQKKKLSGDLAKSSNVVGLSKHLYKMDNPLATPADIAADWQETERQMFNQWTVQQPSSRLAGGNGGVSSQELEKHQDKAQSKDLSSIDLNSMPDSPSSTSNEMYSSAQPIATPPTYGHRVEKPTNAFLLRPFYGPKPHTASSVGHAGVGVQAGGEATSAEGDELLNKLNSSGKNNDSA</sequence>